<dbReference type="InterPro" id="IPR036388">
    <property type="entry name" value="WH-like_DNA-bd_sf"/>
</dbReference>
<dbReference type="InterPro" id="IPR016032">
    <property type="entry name" value="Sig_transdc_resp-reg_C-effctor"/>
</dbReference>
<evidence type="ECO:0000256" key="2">
    <source>
        <dbReference type="ARBA" id="ARBA00022840"/>
    </source>
</evidence>
<dbReference type="RefSeq" id="WP_181611021.1">
    <property type="nucleotide sequence ID" value="NZ_BAABAM010000002.1"/>
</dbReference>
<dbReference type="GO" id="GO:0004016">
    <property type="term" value="F:adenylate cyclase activity"/>
    <property type="evidence" value="ECO:0007669"/>
    <property type="project" value="TreeGrafter"/>
</dbReference>
<evidence type="ECO:0000313" key="5">
    <source>
        <dbReference type="Proteomes" id="UP000530928"/>
    </source>
</evidence>
<dbReference type="GO" id="GO:0005524">
    <property type="term" value="F:ATP binding"/>
    <property type="evidence" value="ECO:0007669"/>
    <property type="project" value="UniProtKB-KW"/>
</dbReference>
<dbReference type="CDD" id="cd06170">
    <property type="entry name" value="LuxR_C_like"/>
    <property type="match status" value="1"/>
</dbReference>
<organism evidence="4 5">
    <name type="scientific">Nonomuraea soli</name>
    <dbReference type="NCBI Taxonomy" id="1032476"/>
    <lineage>
        <taxon>Bacteria</taxon>
        <taxon>Bacillati</taxon>
        <taxon>Actinomycetota</taxon>
        <taxon>Actinomycetes</taxon>
        <taxon>Streptosporangiales</taxon>
        <taxon>Streptosporangiaceae</taxon>
        <taxon>Nonomuraea</taxon>
    </lineage>
</organism>
<name>A0A7W0CJZ6_9ACTN</name>
<dbReference type="EMBL" id="JACDUR010000003">
    <property type="protein sequence ID" value="MBA2892325.1"/>
    <property type="molecule type" value="Genomic_DNA"/>
</dbReference>
<keyword evidence="4" id="KW-0238">DNA-binding</keyword>
<keyword evidence="1" id="KW-0547">Nucleotide-binding</keyword>
<dbReference type="Gene3D" id="1.10.10.10">
    <property type="entry name" value="Winged helix-like DNA-binding domain superfamily/Winged helix DNA-binding domain"/>
    <property type="match status" value="1"/>
</dbReference>
<evidence type="ECO:0000256" key="1">
    <source>
        <dbReference type="ARBA" id="ARBA00022741"/>
    </source>
</evidence>
<evidence type="ECO:0000259" key="3">
    <source>
        <dbReference type="PROSITE" id="PS50043"/>
    </source>
</evidence>
<protein>
    <submittedName>
        <fullName evidence="4">DNA-binding CsgD family transcriptional regulator</fullName>
    </submittedName>
</protein>
<dbReference type="InterPro" id="IPR027417">
    <property type="entry name" value="P-loop_NTPase"/>
</dbReference>
<dbReference type="Proteomes" id="UP000530928">
    <property type="component" value="Unassembled WGS sequence"/>
</dbReference>
<dbReference type="PANTHER" id="PTHR16305">
    <property type="entry name" value="TESTICULAR SOLUBLE ADENYLYL CYCLASE"/>
    <property type="match status" value="1"/>
</dbReference>
<accession>A0A7W0CJZ6</accession>
<keyword evidence="5" id="KW-1185">Reference proteome</keyword>
<proteinExistence type="predicted"/>
<dbReference type="GO" id="GO:0003677">
    <property type="term" value="F:DNA binding"/>
    <property type="evidence" value="ECO:0007669"/>
    <property type="project" value="UniProtKB-KW"/>
</dbReference>
<sequence>MRFRSPLLIGRDRESALLTAHLHDVRQGRGGAVFLIGDAGIGKSRLVADCTLQALDDGMVVLRGRGSGSSRGVSYKPLREALFSFARTHGPPDDPMLDAYLPALTTLLPEWRSTAGPEHLESLIVLSEAVLRLLIAIGRDRGVVLVLEDLHDADAQTLAVVEYLADNLGDLPIMLLANLRGHSSQAQRVADDCARRRAATLIGLEPLTGADLGALAAACLGCDPGELPPRLLRHLERTADGNPFVVEELLSAMAGNGALELETGRWQLTSDPATQVPVTLIESIAVRAEQIGPAGQRILHAAAIFGRRFPVAPLQAIVGLSDRDMLAFLRAGVAAQLIKADEAESGWYTFRHTLTAEALLGNLIPTERTMIARRAVAAVTALQPGLPGEWCQVVAALHVVAGEQSEAGRLLADAGMRLLEIGAAGAAISLLENAYERLRDDLPEVRAEVLVSLLHALSEGGQAARAVALADEVSELDCSGVPSACRIALRVKAAWVAAELGRFDEGMTHVAAGRELLEAHWDEAPAAALDVVEARLLTRLCDRQPERLARRAAQTAARLPLPEVACQAWELLAHLVRPRGLAEADRYLAKVLAAAEEHGLGLWRIRALFRLAVNASLRDGDTSQVEHAIRQAVTAGAVTTVYTAQATLAMLHAMRGDFAEAEALSASWAETSIRLSHADYTHYMLLAQATSAAHQGRRREMDEALAAFRRWGGEDSDYVALSHGLCQAVCALLEEDRKAAADSLGRAREWEDGRPGFYSLSGRFGLALLLDALADRTDAAECAEIGASPAGMLRWNRHFVLLAEAVALGRSGRGEEARARVEEARETAKPYRMATNLGLRLVAEAALADGWGDAPTWLRTAEEYFYEAGVPAVAGACRTLLRQAGVGAAHRRSGHERIPEELRRLGVTVREHEVFALLAERRGNVEIAKLLFISPRTVEKHVASLLLKTGCTDRAGLCNLAAELPR</sequence>
<reference evidence="4 5" key="1">
    <citation type="submission" date="2020-07" db="EMBL/GenBank/DDBJ databases">
        <title>Genomic Encyclopedia of Type Strains, Phase IV (KMG-IV): sequencing the most valuable type-strain genomes for metagenomic binning, comparative biology and taxonomic classification.</title>
        <authorList>
            <person name="Goeker M."/>
        </authorList>
    </citation>
    <scope>NUCLEOTIDE SEQUENCE [LARGE SCALE GENOMIC DNA]</scope>
    <source>
        <strain evidence="4 5">DSM 45533</strain>
    </source>
</reference>
<dbReference type="PROSITE" id="PS50043">
    <property type="entry name" value="HTH_LUXR_2"/>
    <property type="match status" value="1"/>
</dbReference>
<dbReference type="Pfam" id="PF13191">
    <property type="entry name" value="AAA_16"/>
    <property type="match status" value="1"/>
</dbReference>
<dbReference type="SUPFAM" id="SSF52540">
    <property type="entry name" value="P-loop containing nucleoside triphosphate hydrolases"/>
    <property type="match status" value="1"/>
</dbReference>
<evidence type="ECO:0000313" key="4">
    <source>
        <dbReference type="EMBL" id="MBA2892325.1"/>
    </source>
</evidence>
<dbReference type="SMART" id="SM00421">
    <property type="entry name" value="HTH_LUXR"/>
    <property type="match status" value="1"/>
</dbReference>
<dbReference type="GO" id="GO:0005737">
    <property type="term" value="C:cytoplasm"/>
    <property type="evidence" value="ECO:0007669"/>
    <property type="project" value="TreeGrafter"/>
</dbReference>
<dbReference type="PANTHER" id="PTHR16305:SF28">
    <property type="entry name" value="GUANYLATE CYCLASE DOMAIN-CONTAINING PROTEIN"/>
    <property type="match status" value="1"/>
</dbReference>
<dbReference type="SUPFAM" id="SSF46894">
    <property type="entry name" value="C-terminal effector domain of the bipartite response regulators"/>
    <property type="match status" value="1"/>
</dbReference>
<comment type="caution">
    <text evidence="4">The sequence shown here is derived from an EMBL/GenBank/DDBJ whole genome shotgun (WGS) entry which is preliminary data.</text>
</comment>
<dbReference type="Pfam" id="PF00196">
    <property type="entry name" value="GerE"/>
    <property type="match status" value="1"/>
</dbReference>
<dbReference type="InterPro" id="IPR041664">
    <property type="entry name" value="AAA_16"/>
</dbReference>
<dbReference type="GO" id="GO:0006355">
    <property type="term" value="P:regulation of DNA-templated transcription"/>
    <property type="evidence" value="ECO:0007669"/>
    <property type="project" value="InterPro"/>
</dbReference>
<keyword evidence="2" id="KW-0067">ATP-binding</keyword>
<dbReference type="AlphaFoldDB" id="A0A7W0CJZ6"/>
<feature type="domain" description="HTH luxR-type" evidence="3">
    <location>
        <begin position="898"/>
        <end position="965"/>
    </location>
</feature>
<gene>
    <name evidence="4" type="ORF">HNR30_003666</name>
</gene>
<dbReference type="InterPro" id="IPR000792">
    <property type="entry name" value="Tscrpt_reg_LuxR_C"/>
</dbReference>